<protein>
    <submittedName>
        <fullName evidence="1">Uncharacterized protein</fullName>
    </submittedName>
</protein>
<sequence>MDISKEIKLGDERPERWADGRRSPALLYRVTGGRQSRRGCQINAKDEFNILMKYMSALSVTMVFCFCKPLRVQEERARALKSSDPGQCLFSLNRERGGGSGRGGLARRLRECGVLSENVNMDDDILFLIENSYVKWKMTKIRIGVHEINQERERYGE</sequence>
<organism evidence="1 2">
    <name type="scientific">Eumeta variegata</name>
    <name type="common">Bagworm moth</name>
    <name type="synonym">Eumeta japonica</name>
    <dbReference type="NCBI Taxonomy" id="151549"/>
    <lineage>
        <taxon>Eukaryota</taxon>
        <taxon>Metazoa</taxon>
        <taxon>Ecdysozoa</taxon>
        <taxon>Arthropoda</taxon>
        <taxon>Hexapoda</taxon>
        <taxon>Insecta</taxon>
        <taxon>Pterygota</taxon>
        <taxon>Neoptera</taxon>
        <taxon>Endopterygota</taxon>
        <taxon>Lepidoptera</taxon>
        <taxon>Glossata</taxon>
        <taxon>Ditrysia</taxon>
        <taxon>Tineoidea</taxon>
        <taxon>Psychidae</taxon>
        <taxon>Oiketicinae</taxon>
        <taxon>Eumeta</taxon>
    </lineage>
</organism>
<accession>A0A4C1WRF0</accession>
<evidence type="ECO:0000313" key="1">
    <source>
        <dbReference type="EMBL" id="GBP53851.1"/>
    </source>
</evidence>
<dbReference type="AlphaFoldDB" id="A0A4C1WRF0"/>
<comment type="caution">
    <text evidence="1">The sequence shown here is derived from an EMBL/GenBank/DDBJ whole genome shotgun (WGS) entry which is preliminary data.</text>
</comment>
<dbReference type="Proteomes" id="UP000299102">
    <property type="component" value="Unassembled WGS sequence"/>
</dbReference>
<gene>
    <name evidence="1" type="ORF">EVAR_42571_1</name>
</gene>
<keyword evidence="2" id="KW-1185">Reference proteome</keyword>
<reference evidence="1 2" key="1">
    <citation type="journal article" date="2019" name="Commun. Biol.">
        <title>The bagworm genome reveals a unique fibroin gene that provides high tensile strength.</title>
        <authorList>
            <person name="Kono N."/>
            <person name="Nakamura H."/>
            <person name="Ohtoshi R."/>
            <person name="Tomita M."/>
            <person name="Numata K."/>
            <person name="Arakawa K."/>
        </authorList>
    </citation>
    <scope>NUCLEOTIDE SEQUENCE [LARGE SCALE GENOMIC DNA]</scope>
</reference>
<evidence type="ECO:0000313" key="2">
    <source>
        <dbReference type="Proteomes" id="UP000299102"/>
    </source>
</evidence>
<name>A0A4C1WRF0_EUMVA</name>
<dbReference type="EMBL" id="BGZK01000634">
    <property type="protein sequence ID" value="GBP53851.1"/>
    <property type="molecule type" value="Genomic_DNA"/>
</dbReference>
<proteinExistence type="predicted"/>